<dbReference type="GO" id="GO:0005886">
    <property type="term" value="C:plasma membrane"/>
    <property type="evidence" value="ECO:0007669"/>
    <property type="project" value="TreeGrafter"/>
</dbReference>
<dbReference type="STRING" id="1328760.A0A164ZV45"/>
<dbReference type="SUPFAM" id="SSF101576">
    <property type="entry name" value="Supernatant protein factor (SPF), C-terminal domain"/>
    <property type="match status" value="1"/>
</dbReference>
<dbReference type="RefSeq" id="XP_018185124.1">
    <property type="nucleotide sequence ID" value="XM_018336344.1"/>
</dbReference>
<dbReference type="GO" id="GO:0120009">
    <property type="term" value="P:intermembrane lipid transfer"/>
    <property type="evidence" value="ECO:0007669"/>
    <property type="project" value="UniProtKB-ARBA"/>
</dbReference>
<feature type="compositionally biased region" description="Low complexity" evidence="5">
    <location>
        <begin position="182"/>
        <end position="196"/>
    </location>
</feature>
<dbReference type="GeneID" id="28901481"/>
<evidence type="ECO:0000256" key="2">
    <source>
        <dbReference type="ARBA" id="ARBA00022448"/>
    </source>
</evidence>
<keyword evidence="2" id="KW-0813">Transport</keyword>
<feature type="compositionally biased region" description="Low complexity" evidence="5">
    <location>
        <begin position="203"/>
        <end position="221"/>
    </location>
</feature>
<dbReference type="OrthoDB" id="1854502at2759"/>
<dbReference type="PANTHER" id="PTHR10972:SF203">
    <property type="entry name" value="OXYSTEROL-BINDING PROTEIN HOMOLOG 3"/>
    <property type="match status" value="1"/>
</dbReference>
<gene>
    <name evidence="7" type="ORF">L228DRAFT_285518</name>
</gene>
<evidence type="ECO:0000259" key="6">
    <source>
        <dbReference type="PROSITE" id="PS50003"/>
    </source>
</evidence>
<evidence type="ECO:0000256" key="3">
    <source>
        <dbReference type="ARBA" id="ARBA00023055"/>
    </source>
</evidence>
<dbReference type="SUPFAM" id="SSF144000">
    <property type="entry name" value="Oxysterol-binding protein-like"/>
    <property type="match status" value="1"/>
</dbReference>
<dbReference type="FunCoup" id="A0A164ZV45">
    <property type="interactions" value="93"/>
</dbReference>
<keyword evidence="4" id="KW-0446">Lipid-binding</keyword>
<feature type="region of interest" description="Disordered" evidence="5">
    <location>
        <begin position="539"/>
        <end position="590"/>
    </location>
</feature>
<dbReference type="InterPro" id="IPR011993">
    <property type="entry name" value="PH-like_dom_sf"/>
</dbReference>
<dbReference type="InterPro" id="IPR000648">
    <property type="entry name" value="Oxysterol-bd"/>
</dbReference>
<feature type="compositionally biased region" description="Polar residues" evidence="5">
    <location>
        <begin position="383"/>
        <end position="406"/>
    </location>
</feature>
<dbReference type="FunFam" id="2.40.160.120:FF:000001">
    <property type="entry name" value="Oxysterol-binding protein"/>
    <property type="match status" value="1"/>
</dbReference>
<dbReference type="Gene3D" id="2.40.160.120">
    <property type="match status" value="1"/>
</dbReference>
<dbReference type="GO" id="GO:0006887">
    <property type="term" value="P:exocytosis"/>
    <property type="evidence" value="ECO:0007669"/>
    <property type="project" value="TreeGrafter"/>
</dbReference>
<comment type="similarity">
    <text evidence="1">Belongs to the OSBP family.</text>
</comment>
<dbReference type="PROSITE" id="PS50003">
    <property type="entry name" value="PH_DOMAIN"/>
    <property type="match status" value="1"/>
</dbReference>
<name>A0A164ZV45_XYLHT</name>
<dbReference type="PANTHER" id="PTHR10972">
    <property type="entry name" value="OXYSTEROL-BINDING PROTEIN-RELATED"/>
    <property type="match status" value="1"/>
</dbReference>
<keyword evidence="3" id="KW-0445">Lipid transport</keyword>
<feature type="compositionally biased region" description="Basic residues" evidence="5">
    <location>
        <begin position="977"/>
        <end position="994"/>
    </location>
</feature>
<reference evidence="7 8" key="1">
    <citation type="journal article" date="2016" name="Fungal Biol.">
        <title>The genome of Xylona heveae provides a window into fungal endophytism.</title>
        <authorList>
            <person name="Gazis R."/>
            <person name="Kuo A."/>
            <person name="Riley R."/>
            <person name="LaButti K."/>
            <person name="Lipzen A."/>
            <person name="Lin J."/>
            <person name="Amirebrahimi M."/>
            <person name="Hesse C.N."/>
            <person name="Spatafora J.W."/>
            <person name="Henrissat B."/>
            <person name="Hainaut M."/>
            <person name="Grigoriev I.V."/>
            <person name="Hibbett D.S."/>
        </authorList>
    </citation>
    <scope>NUCLEOTIDE SEQUENCE [LARGE SCALE GENOMIC DNA]</scope>
    <source>
        <strain evidence="7 8">TC161</strain>
    </source>
</reference>
<dbReference type="GO" id="GO:0006897">
    <property type="term" value="P:endocytosis"/>
    <property type="evidence" value="ECO:0007669"/>
    <property type="project" value="TreeGrafter"/>
</dbReference>
<dbReference type="Proteomes" id="UP000076632">
    <property type="component" value="Unassembled WGS sequence"/>
</dbReference>
<dbReference type="SMART" id="SM00233">
    <property type="entry name" value="PH"/>
    <property type="match status" value="1"/>
</dbReference>
<dbReference type="Gene3D" id="2.30.29.30">
    <property type="entry name" value="Pleckstrin-homology domain (PH domain)/Phosphotyrosine-binding domain (PTB)"/>
    <property type="match status" value="1"/>
</dbReference>
<dbReference type="GO" id="GO:0035621">
    <property type="term" value="P:ER to Golgi ceramide transport"/>
    <property type="evidence" value="ECO:0007669"/>
    <property type="project" value="TreeGrafter"/>
</dbReference>
<feature type="compositionally biased region" description="Acidic residues" evidence="5">
    <location>
        <begin position="548"/>
        <end position="563"/>
    </location>
</feature>
<keyword evidence="8" id="KW-1185">Reference proteome</keyword>
<dbReference type="AlphaFoldDB" id="A0A164ZV45"/>
<organism evidence="7 8">
    <name type="scientific">Xylona heveae (strain CBS 132557 / TC161)</name>
    <dbReference type="NCBI Taxonomy" id="1328760"/>
    <lineage>
        <taxon>Eukaryota</taxon>
        <taxon>Fungi</taxon>
        <taxon>Dikarya</taxon>
        <taxon>Ascomycota</taxon>
        <taxon>Pezizomycotina</taxon>
        <taxon>Xylonomycetes</taxon>
        <taxon>Xylonales</taxon>
        <taxon>Xylonaceae</taxon>
        <taxon>Xylona</taxon>
    </lineage>
</organism>
<protein>
    <submittedName>
        <fullName evidence="7">Oxysterol binding protein</fullName>
    </submittedName>
</protein>
<dbReference type="Gene3D" id="3.30.70.3490">
    <property type="match status" value="1"/>
</dbReference>
<dbReference type="GO" id="GO:0032541">
    <property type="term" value="C:cortical endoplasmic reticulum"/>
    <property type="evidence" value="ECO:0007669"/>
    <property type="project" value="TreeGrafter"/>
</dbReference>
<dbReference type="InterPro" id="IPR037239">
    <property type="entry name" value="OSBP_sf"/>
</dbReference>
<dbReference type="GO" id="GO:0034727">
    <property type="term" value="P:piecemeal microautophagy of the nucleus"/>
    <property type="evidence" value="ECO:0007669"/>
    <property type="project" value="TreeGrafter"/>
</dbReference>
<evidence type="ECO:0000313" key="8">
    <source>
        <dbReference type="Proteomes" id="UP000076632"/>
    </source>
</evidence>
<feature type="compositionally biased region" description="Polar residues" evidence="5">
    <location>
        <begin position="77"/>
        <end position="86"/>
    </location>
</feature>
<evidence type="ECO:0000313" key="7">
    <source>
        <dbReference type="EMBL" id="KZF19569.1"/>
    </source>
</evidence>
<dbReference type="OMA" id="SYFVRWV"/>
<evidence type="ECO:0000256" key="5">
    <source>
        <dbReference type="SAM" id="MobiDB-lite"/>
    </source>
</evidence>
<dbReference type="GO" id="GO:0032934">
    <property type="term" value="F:sterol binding"/>
    <property type="evidence" value="ECO:0007669"/>
    <property type="project" value="TreeGrafter"/>
</dbReference>
<dbReference type="SUPFAM" id="SSF50729">
    <property type="entry name" value="PH domain-like"/>
    <property type="match status" value="1"/>
</dbReference>
<dbReference type="GO" id="GO:0097038">
    <property type="term" value="C:perinuclear endoplasmic reticulum"/>
    <property type="evidence" value="ECO:0007669"/>
    <property type="project" value="TreeGrafter"/>
</dbReference>
<dbReference type="InterPro" id="IPR036598">
    <property type="entry name" value="GOLD_dom_sf"/>
</dbReference>
<dbReference type="GO" id="GO:0030011">
    <property type="term" value="P:maintenance of cell polarity"/>
    <property type="evidence" value="ECO:0007669"/>
    <property type="project" value="TreeGrafter"/>
</dbReference>
<dbReference type="Gene3D" id="2.60.120.680">
    <property type="entry name" value="GOLD domain"/>
    <property type="match status" value="1"/>
</dbReference>
<feature type="domain" description="PH" evidence="6">
    <location>
        <begin position="228"/>
        <end position="322"/>
    </location>
</feature>
<dbReference type="GO" id="GO:0005829">
    <property type="term" value="C:cytosol"/>
    <property type="evidence" value="ECO:0007669"/>
    <property type="project" value="TreeGrafter"/>
</dbReference>
<dbReference type="EMBL" id="KV407465">
    <property type="protein sequence ID" value="KZF19569.1"/>
    <property type="molecule type" value="Genomic_DNA"/>
</dbReference>
<dbReference type="CDD" id="cd13289">
    <property type="entry name" value="PH_Osh3p_yeast"/>
    <property type="match status" value="1"/>
</dbReference>
<dbReference type="Pfam" id="PF01237">
    <property type="entry name" value="Oxysterol_BP"/>
    <property type="match status" value="1"/>
</dbReference>
<accession>A0A164ZV45</accession>
<feature type="region of interest" description="Disordered" evidence="5">
    <location>
        <begin position="959"/>
        <end position="1005"/>
    </location>
</feature>
<dbReference type="FunFam" id="2.30.29.30:FF:000369">
    <property type="entry name" value="Oxysterol binding protein"/>
    <property type="match status" value="1"/>
</dbReference>
<feature type="region of interest" description="Disordered" evidence="5">
    <location>
        <begin position="52"/>
        <end position="87"/>
    </location>
</feature>
<evidence type="ECO:0000256" key="1">
    <source>
        <dbReference type="ARBA" id="ARBA00008842"/>
    </source>
</evidence>
<dbReference type="Pfam" id="PF15409">
    <property type="entry name" value="PH_8"/>
    <property type="match status" value="1"/>
</dbReference>
<feature type="region of interest" description="Disordered" evidence="5">
    <location>
        <begin position="376"/>
        <end position="432"/>
    </location>
</feature>
<evidence type="ECO:0000256" key="4">
    <source>
        <dbReference type="ARBA" id="ARBA00023121"/>
    </source>
</evidence>
<dbReference type="InterPro" id="IPR041680">
    <property type="entry name" value="PH_8"/>
</dbReference>
<feature type="region of interest" description="Disordered" evidence="5">
    <location>
        <begin position="170"/>
        <end position="228"/>
    </location>
</feature>
<proteinExistence type="inferred from homology"/>
<sequence length="1036" mass="113379">MAGMEQLEINSKSYIVRWVNVQAGHTISWSIQPHKKSIYFALFKHPGAGAAPNLPASGIEQRPTTSAGPSAGERTRQGSTSRSDGSTVVEKLQAIGLKLILWVGKCDADKVSMGKYPVPANEGGMYGLVFDNTFSKQASKTATFVLLTYPTNAPPQSNHLAHHFNSMAAATHTPPAGKHSPRLGSSLGSSDSLPRGEVLSQVPSQPSGSGTISGGTPTNNNAAMSADGNFHTGFLQKRRRKRHQGFAKRFFSLDFTSCTLSYYHNRQSSALRGAIPLSLAAIATNEETREISVDSGVELWHLKASNQKDFEEWRNALERASTSAVNEEPEQEVGYKSNRLSAGEFNQADRRDWEQAETLLSKVAGVRDAIRGLARDTDPKYLPSSSPGVSSPIMTPTTLLEPSSAETPREEERRPFWKRKPSTASNGTETRRSIAMHLAIPQGSGTPRSSNGSMPPPVGLFSHSDQGIHERCLSILRDLDHVVSETATLISVSKKRRPALSPAISRHSIDSTASDEFFDAEAGDVGDSNLLTIRPSSVDLERDRRGGEEEEDDFIEGEEEEDSASSTDLDRDESVDRSSMGPVNSVLFPSRPKSLTPLPLERVMRRRNVPAPTVPPPSLMGIMRKNVGKDLSNIAMPVSANEPLSLLQRTAEQMEYSELLDSAVDAEPSNGARLLYVTAFAISTISSARARERAIRKPFNPMLGETFELVREDKGYRFLAEKVSHRPVRIACQAEAKEWTFTSSPMPTQKFWGKSIEFSTDGRSRVVLHSSGACFSWASATVFLRNIIAGERYTEPVETMTVVDESSGQKALVTFKANRGMFSGRSEDVIVQAFDAQGDRLPLGLTGKWTSQLALTGDSPGGSGGETIWTAGDLVENSPSHYGLTTFAASLNEITPIEKGHVCPNDTRLRPDQRAVEQGDLEAAEDLKNRLEVAQRVRRKEMEDSETVWTPRWFVPVPVNQSGAGTSSNNNDVGGGHGHHHRNANHNHHNRHASNHGQDSPDPADEQVWRLKTGKDGYWEERARGSWDGVTRVLEY</sequence>
<dbReference type="InterPro" id="IPR001849">
    <property type="entry name" value="PH_domain"/>
</dbReference>
<dbReference type="InParanoid" id="A0A164ZV45"/>